<reference evidence="1 2" key="1">
    <citation type="journal article" date="2024" name="Science">
        <title>Giant polyketide synthase enzymes in the biosynthesis of giant marine polyether toxins.</title>
        <authorList>
            <person name="Fallon T.R."/>
            <person name="Shende V.V."/>
            <person name="Wierzbicki I.H."/>
            <person name="Pendleton A.L."/>
            <person name="Watervoot N.F."/>
            <person name="Auber R.P."/>
            <person name="Gonzalez D.J."/>
            <person name="Wisecaver J.H."/>
            <person name="Moore B.S."/>
        </authorList>
    </citation>
    <scope>NUCLEOTIDE SEQUENCE [LARGE SCALE GENOMIC DNA]</scope>
    <source>
        <strain evidence="1 2">12B1</strain>
    </source>
</reference>
<comment type="caution">
    <text evidence="1">The sequence shown here is derived from an EMBL/GenBank/DDBJ whole genome shotgun (WGS) entry which is preliminary data.</text>
</comment>
<keyword evidence="2" id="KW-1185">Reference proteome</keyword>
<name>A0AB34ITJ4_PRYPA</name>
<sequence length="173" mass="19702">MALAGDNPIPELRFSLSEIQKLYVECEGFAAPIAYDLDKSLRPQSTPTNSWATTEYIFGSETEPIRDYQKGLSVSEFDWLTTGSEPTWLAEERPNVVMRSDFRKALWSPSVAFKESGIESYFNARPHLRMPDGRKIPILEADHIYALPRWTSEAEAAHARARRSRGCRPIDHD</sequence>
<dbReference type="EMBL" id="JBGBPQ010000019">
    <property type="protein sequence ID" value="KAL1504834.1"/>
    <property type="molecule type" value="Genomic_DNA"/>
</dbReference>
<protein>
    <submittedName>
        <fullName evidence="1">Uncharacterized protein</fullName>
    </submittedName>
</protein>
<accession>A0AB34ITJ4</accession>
<organism evidence="1 2">
    <name type="scientific">Prymnesium parvum</name>
    <name type="common">Toxic golden alga</name>
    <dbReference type="NCBI Taxonomy" id="97485"/>
    <lineage>
        <taxon>Eukaryota</taxon>
        <taxon>Haptista</taxon>
        <taxon>Haptophyta</taxon>
        <taxon>Prymnesiophyceae</taxon>
        <taxon>Prymnesiales</taxon>
        <taxon>Prymnesiaceae</taxon>
        <taxon>Prymnesium</taxon>
    </lineage>
</organism>
<dbReference type="Proteomes" id="UP001515480">
    <property type="component" value="Unassembled WGS sequence"/>
</dbReference>
<gene>
    <name evidence="1" type="ORF">AB1Y20_008605</name>
</gene>
<evidence type="ECO:0000313" key="1">
    <source>
        <dbReference type="EMBL" id="KAL1504834.1"/>
    </source>
</evidence>
<evidence type="ECO:0000313" key="2">
    <source>
        <dbReference type="Proteomes" id="UP001515480"/>
    </source>
</evidence>
<proteinExistence type="predicted"/>
<dbReference type="AlphaFoldDB" id="A0AB34ITJ4"/>